<gene>
    <name evidence="1" type="ORF">COT81_05115</name>
</gene>
<evidence type="ECO:0000313" key="1">
    <source>
        <dbReference type="EMBL" id="PIS04674.1"/>
    </source>
</evidence>
<organism evidence="1 2">
    <name type="scientific">Candidatus Buchananbacteria bacterium CG10_big_fil_rev_8_21_14_0_10_42_9</name>
    <dbReference type="NCBI Taxonomy" id="1974526"/>
    <lineage>
        <taxon>Bacteria</taxon>
        <taxon>Candidatus Buchananiibacteriota</taxon>
    </lineage>
</organism>
<dbReference type="EMBL" id="PEZZ01000042">
    <property type="protein sequence ID" value="PIS04674.1"/>
    <property type="molecule type" value="Genomic_DNA"/>
</dbReference>
<name>A0A2H0W010_9BACT</name>
<reference evidence="2" key="1">
    <citation type="submission" date="2017-09" db="EMBL/GenBank/DDBJ databases">
        <title>Depth-based differentiation of microbial function through sediment-hosted aquifers and enrichment of novel symbionts in the deep terrestrial subsurface.</title>
        <authorList>
            <person name="Probst A.J."/>
            <person name="Ladd B."/>
            <person name="Jarett J.K."/>
            <person name="Geller-Mcgrath D.E."/>
            <person name="Sieber C.M.K."/>
            <person name="Emerson J.B."/>
            <person name="Anantharaman K."/>
            <person name="Thomas B.C."/>
            <person name="Malmstrom R."/>
            <person name="Stieglmeier M."/>
            <person name="Klingl A."/>
            <person name="Woyke T."/>
            <person name="Ryan C.M."/>
            <person name="Banfield J.F."/>
        </authorList>
    </citation>
    <scope>NUCLEOTIDE SEQUENCE [LARGE SCALE GENOMIC DNA]</scope>
</reference>
<proteinExistence type="predicted"/>
<dbReference type="AlphaFoldDB" id="A0A2H0W010"/>
<evidence type="ECO:0000313" key="2">
    <source>
        <dbReference type="Proteomes" id="UP000230935"/>
    </source>
</evidence>
<sequence>MGGHDPYARCLPIRQVDEPELYDFVRSKLDELADLLDGLDVARCEGWKGKVRSPTVAIWFSDSAPEGQLKKQKQKLLEALLVRMQEHQREAAL</sequence>
<comment type="caution">
    <text evidence="1">The sequence shown here is derived from an EMBL/GenBank/DDBJ whole genome shotgun (WGS) entry which is preliminary data.</text>
</comment>
<protein>
    <submittedName>
        <fullName evidence="1">Uncharacterized protein</fullName>
    </submittedName>
</protein>
<dbReference type="Proteomes" id="UP000230935">
    <property type="component" value="Unassembled WGS sequence"/>
</dbReference>
<accession>A0A2H0W010</accession>